<keyword evidence="2 5" id="KW-0863">Zinc-finger</keyword>
<dbReference type="SMART" id="SM00692">
    <property type="entry name" value="DM3"/>
    <property type="match status" value="1"/>
</dbReference>
<dbReference type="InterPro" id="IPR006612">
    <property type="entry name" value="THAP_Znf"/>
</dbReference>
<dbReference type="GO" id="GO:0008270">
    <property type="term" value="F:zinc ion binding"/>
    <property type="evidence" value="ECO:0007669"/>
    <property type="project" value="UniProtKB-KW"/>
</dbReference>
<proteinExistence type="predicted"/>
<keyword evidence="4 5" id="KW-0238">DNA-binding</keyword>
<evidence type="ECO:0000256" key="1">
    <source>
        <dbReference type="ARBA" id="ARBA00022723"/>
    </source>
</evidence>
<evidence type="ECO:0000259" key="6">
    <source>
        <dbReference type="PROSITE" id="PS50950"/>
    </source>
</evidence>
<keyword evidence="1" id="KW-0479">Metal-binding</keyword>
<protein>
    <recommendedName>
        <fullName evidence="6">THAP-type domain-containing protein</fullName>
    </recommendedName>
</protein>
<reference evidence="7" key="1">
    <citation type="submission" date="2020-08" db="EMBL/GenBank/DDBJ databases">
        <title>Spodoptera exigua strain:BAW_Kor-Di-RS1 Genome sequencing and assembly.</title>
        <authorList>
            <person name="Kim J."/>
            <person name="Nam H.Y."/>
            <person name="Kwon M."/>
            <person name="Choi J.H."/>
            <person name="Cho S.R."/>
            <person name="Kim G.-H."/>
        </authorList>
    </citation>
    <scope>NUCLEOTIDE SEQUENCE</scope>
    <source>
        <strain evidence="7">BAW_Kor-Di-RS1</strain>
        <tissue evidence="7">Whole-body</tissue>
    </source>
</reference>
<sequence length="85" mass="9948">MPGCSILGCRAYKRTHLPNLTMHRLPKKDRQKWLDIIGVENINLQFKEPRICSLHFDDKSFNRTLDVIRLRDEALPSSDLIITIM</sequence>
<name>A0A835GI68_SPOEX</name>
<evidence type="ECO:0000256" key="5">
    <source>
        <dbReference type="PROSITE-ProRule" id="PRU00309"/>
    </source>
</evidence>
<dbReference type="EMBL" id="JACKWZ010000082">
    <property type="protein sequence ID" value="KAF9416877.1"/>
    <property type="molecule type" value="Genomic_DNA"/>
</dbReference>
<keyword evidence="8" id="KW-1185">Reference proteome</keyword>
<dbReference type="GO" id="GO:0003677">
    <property type="term" value="F:DNA binding"/>
    <property type="evidence" value="ECO:0007669"/>
    <property type="project" value="UniProtKB-UniRule"/>
</dbReference>
<dbReference type="PROSITE" id="PS50950">
    <property type="entry name" value="ZF_THAP"/>
    <property type="match status" value="1"/>
</dbReference>
<keyword evidence="3" id="KW-0862">Zinc</keyword>
<evidence type="ECO:0000313" key="7">
    <source>
        <dbReference type="EMBL" id="KAF9416877.1"/>
    </source>
</evidence>
<evidence type="ECO:0000256" key="4">
    <source>
        <dbReference type="ARBA" id="ARBA00023125"/>
    </source>
</evidence>
<evidence type="ECO:0000256" key="2">
    <source>
        <dbReference type="ARBA" id="ARBA00022771"/>
    </source>
</evidence>
<dbReference type="SUPFAM" id="SSF57716">
    <property type="entry name" value="Glucocorticoid receptor-like (DNA-binding domain)"/>
    <property type="match status" value="1"/>
</dbReference>
<accession>A0A835GI68</accession>
<dbReference type="InterPro" id="IPR038441">
    <property type="entry name" value="THAP_Znf_sf"/>
</dbReference>
<evidence type="ECO:0000313" key="8">
    <source>
        <dbReference type="Proteomes" id="UP000648187"/>
    </source>
</evidence>
<comment type="caution">
    <text evidence="7">The sequence shown here is derived from an EMBL/GenBank/DDBJ whole genome shotgun (WGS) entry which is preliminary data.</text>
</comment>
<organism evidence="7 8">
    <name type="scientific">Spodoptera exigua</name>
    <name type="common">Beet armyworm</name>
    <name type="synonym">Noctua fulgens</name>
    <dbReference type="NCBI Taxonomy" id="7107"/>
    <lineage>
        <taxon>Eukaryota</taxon>
        <taxon>Metazoa</taxon>
        <taxon>Ecdysozoa</taxon>
        <taxon>Arthropoda</taxon>
        <taxon>Hexapoda</taxon>
        <taxon>Insecta</taxon>
        <taxon>Pterygota</taxon>
        <taxon>Neoptera</taxon>
        <taxon>Endopterygota</taxon>
        <taxon>Lepidoptera</taxon>
        <taxon>Glossata</taxon>
        <taxon>Ditrysia</taxon>
        <taxon>Noctuoidea</taxon>
        <taxon>Noctuidae</taxon>
        <taxon>Amphipyrinae</taxon>
        <taxon>Spodoptera</taxon>
    </lineage>
</organism>
<dbReference type="AlphaFoldDB" id="A0A835GI68"/>
<dbReference type="SMART" id="SM00980">
    <property type="entry name" value="THAP"/>
    <property type="match status" value="1"/>
</dbReference>
<dbReference type="Pfam" id="PF05485">
    <property type="entry name" value="THAP"/>
    <property type="match status" value="1"/>
</dbReference>
<feature type="domain" description="THAP-type" evidence="6">
    <location>
        <begin position="1"/>
        <end position="79"/>
    </location>
</feature>
<dbReference type="Proteomes" id="UP000648187">
    <property type="component" value="Unassembled WGS sequence"/>
</dbReference>
<evidence type="ECO:0000256" key="3">
    <source>
        <dbReference type="ARBA" id="ARBA00022833"/>
    </source>
</evidence>
<gene>
    <name evidence="7" type="ORF">HW555_005880</name>
</gene>
<dbReference type="Gene3D" id="6.20.210.20">
    <property type="entry name" value="THAP domain"/>
    <property type="match status" value="1"/>
</dbReference>